<sequence length="770" mass="85244">MQPHESTYIHRTSAMLVDESLTVSEDAFMNTRAMFQKRYAPACSSCICGERNEEPRIVGGTLASMNAFPWLARLIYHNSFGCGASLINDRYVVSAAHCIKGFMWFMFRVTFGEHDRCDRSQRPFTRYVTKVIAQDFSLNDLTDDIALLKISSPVTYSHAVRPVCLPKNPERTYENTKSVVAGWGATGENKNWSCILLEAELPVLSHEQCQNTKYNASRIKETMLCAGFPETAHKDACTVLFPGAMAAQELGIQESTQESPSTWAGSKTIQTMLATVETNRLIISFVRAEDLQFKKIQDDEEYADISKCNCRCGERNEASRILGGEETMVNEFPWVVRLTYFKRFYCGGILINDRYVLTAAHCVKGLMWFMIKVTLGEHNRCNETSRPETRFVTRIVAHNFTYSTFRNDLALLRLNQPLNITDTIKPICLPHNDDNTYVGVKALAAGWGSVSEEKNHSCVLNDVELPVISNEVCRKSKYEPSMIADDMLCAGYPDKGKKDTCQGDSGGPLAAERGDKRYELLGCGVAHRFLPEYSRTGRILGGEGISPHQFPWLAAVSVGNQTVGGSLISDRLIVSAASPFYGKAPNEISVSLGAHDRCGNGSNPGLNVSVSDVHIHPGFAPASKHNDIALLRLRHVVPFSQFISPICMPHYGVPESGQVAWTVAWNRNASCTPRVVTLPILPTTSCLKGVKEPHLFTPDKACLGPLGAKNVICQGDIGAPVMQRYLTSSFRLAGVVSSSSCDDITSPLYTRVLDHAAWIYRYSHSDCQCF</sequence>
<dbReference type="EMBL" id="CM046113">
    <property type="protein sequence ID" value="KAI8421003.1"/>
    <property type="molecule type" value="Genomic_DNA"/>
</dbReference>
<comment type="caution">
    <text evidence="1">The sequence shown here is derived from an EMBL/GenBank/DDBJ whole genome shotgun (WGS) entry which is preliminary data.</text>
</comment>
<dbReference type="Proteomes" id="UP001064048">
    <property type="component" value="Chromosome 13"/>
</dbReference>
<proteinExistence type="predicted"/>
<protein>
    <submittedName>
        <fullName evidence="1">Uncharacterized protein</fullName>
    </submittedName>
</protein>
<keyword evidence="2" id="KW-1185">Reference proteome</keyword>
<gene>
    <name evidence="1" type="ORF">MSG28_008136</name>
</gene>
<reference evidence="1 2" key="1">
    <citation type="journal article" date="2022" name="Genome Biol. Evol.">
        <title>The Spruce Budworm Genome: Reconstructing the Evolutionary History of Antifreeze Proteins.</title>
        <authorList>
            <person name="Beliveau C."/>
            <person name="Gagne P."/>
            <person name="Picq S."/>
            <person name="Vernygora O."/>
            <person name="Keeling C.I."/>
            <person name="Pinkney K."/>
            <person name="Doucet D."/>
            <person name="Wen F."/>
            <person name="Johnston J.S."/>
            <person name="Maaroufi H."/>
            <person name="Boyle B."/>
            <person name="Laroche J."/>
            <person name="Dewar K."/>
            <person name="Juretic N."/>
            <person name="Blackburn G."/>
            <person name="Nisole A."/>
            <person name="Brunet B."/>
            <person name="Brandao M."/>
            <person name="Lumley L."/>
            <person name="Duan J."/>
            <person name="Quan G."/>
            <person name="Lucarotti C.J."/>
            <person name="Roe A.D."/>
            <person name="Sperling F.A.H."/>
            <person name="Levesque R.C."/>
            <person name="Cusson M."/>
        </authorList>
    </citation>
    <scope>NUCLEOTIDE SEQUENCE [LARGE SCALE GENOMIC DNA]</scope>
    <source>
        <strain evidence="1">Glfc:IPQL:Cfum</strain>
    </source>
</reference>
<accession>A0ACC0JA81</accession>
<evidence type="ECO:0000313" key="2">
    <source>
        <dbReference type="Proteomes" id="UP001064048"/>
    </source>
</evidence>
<name>A0ACC0JA81_CHOFU</name>
<organism evidence="1 2">
    <name type="scientific">Choristoneura fumiferana</name>
    <name type="common">Spruce budworm moth</name>
    <name type="synonym">Archips fumiferana</name>
    <dbReference type="NCBI Taxonomy" id="7141"/>
    <lineage>
        <taxon>Eukaryota</taxon>
        <taxon>Metazoa</taxon>
        <taxon>Ecdysozoa</taxon>
        <taxon>Arthropoda</taxon>
        <taxon>Hexapoda</taxon>
        <taxon>Insecta</taxon>
        <taxon>Pterygota</taxon>
        <taxon>Neoptera</taxon>
        <taxon>Endopterygota</taxon>
        <taxon>Lepidoptera</taxon>
        <taxon>Glossata</taxon>
        <taxon>Ditrysia</taxon>
        <taxon>Tortricoidea</taxon>
        <taxon>Tortricidae</taxon>
        <taxon>Tortricinae</taxon>
        <taxon>Choristoneura</taxon>
    </lineage>
</organism>
<evidence type="ECO:0000313" key="1">
    <source>
        <dbReference type="EMBL" id="KAI8421003.1"/>
    </source>
</evidence>